<sequence>MLMLGTQLGRVADGIHTAYTCWITSIYDDAAAGTVSTLCHIRASIEFRGAASENLDCNDRLKVPMR</sequence>
<proteinExistence type="predicted"/>
<comment type="caution">
    <text evidence="1">The sequence shown here is derived from an EMBL/GenBank/DDBJ whole genome shotgun (WGS) entry which is preliminary data.</text>
</comment>
<reference evidence="1 2" key="1">
    <citation type="submission" date="2020-04" db="EMBL/GenBank/DDBJ databases">
        <authorList>
            <person name="Alioto T."/>
            <person name="Alioto T."/>
            <person name="Gomez Garrido J."/>
        </authorList>
    </citation>
    <scope>NUCLEOTIDE SEQUENCE [LARGE SCALE GENOMIC DNA]</scope>
</reference>
<dbReference type="AlphaFoldDB" id="A0A8S1DKD6"/>
<dbReference type="Proteomes" id="UP000494165">
    <property type="component" value="Unassembled WGS sequence"/>
</dbReference>
<dbReference type="EMBL" id="CADEPI010000165">
    <property type="protein sequence ID" value="CAB3378464.1"/>
    <property type="molecule type" value="Genomic_DNA"/>
</dbReference>
<keyword evidence="2" id="KW-1185">Reference proteome</keyword>
<protein>
    <submittedName>
        <fullName evidence="1">Uncharacterized protein</fullName>
    </submittedName>
</protein>
<evidence type="ECO:0000313" key="1">
    <source>
        <dbReference type="EMBL" id="CAB3378464.1"/>
    </source>
</evidence>
<evidence type="ECO:0000313" key="2">
    <source>
        <dbReference type="Proteomes" id="UP000494165"/>
    </source>
</evidence>
<organism evidence="1 2">
    <name type="scientific">Cloeon dipterum</name>
    <dbReference type="NCBI Taxonomy" id="197152"/>
    <lineage>
        <taxon>Eukaryota</taxon>
        <taxon>Metazoa</taxon>
        <taxon>Ecdysozoa</taxon>
        <taxon>Arthropoda</taxon>
        <taxon>Hexapoda</taxon>
        <taxon>Insecta</taxon>
        <taxon>Pterygota</taxon>
        <taxon>Palaeoptera</taxon>
        <taxon>Ephemeroptera</taxon>
        <taxon>Pisciforma</taxon>
        <taxon>Baetidae</taxon>
        <taxon>Cloeon</taxon>
    </lineage>
</organism>
<gene>
    <name evidence="1" type="ORF">CLODIP_2_CD10550</name>
</gene>
<accession>A0A8S1DKD6</accession>
<name>A0A8S1DKD6_9INSE</name>